<keyword evidence="2" id="KW-0472">Membrane</keyword>
<dbReference type="STRING" id="4565.A0A2X0RZ86"/>
<dbReference type="EnsemblPlants" id="TraesCS2D02G022200.1">
    <property type="protein sequence ID" value="TraesCS2D02G022200.1.cds1"/>
    <property type="gene ID" value="TraesCS2D02G022200"/>
</dbReference>
<evidence type="ECO:0000313" key="5">
    <source>
        <dbReference type="Proteomes" id="UP000019116"/>
    </source>
</evidence>
<keyword evidence="2" id="KW-1133">Transmembrane helix</keyword>
<dbReference type="ExpressionAtlas" id="A0A2X0RZ86">
    <property type="expression patterns" value="baseline"/>
</dbReference>
<dbReference type="Gramene" id="TraesSTA2D03G01076700.1">
    <property type="protein sequence ID" value="TraesSTA2D03G01076700.1.CDS1"/>
    <property type="gene ID" value="TraesSTA2D03G01076700"/>
</dbReference>
<feature type="transmembrane region" description="Helical" evidence="2">
    <location>
        <begin position="12"/>
        <end position="34"/>
    </location>
</feature>
<evidence type="ECO:0000259" key="3">
    <source>
        <dbReference type="Pfam" id="PF13968"/>
    </source>
</evidence>
<dbReference type="Gramene" id="TraesLAC2D03G01040240.1">
    <property type="protein sequence ID" value="TraesLAC2D03G01040240.1.CDS1"/>
    <property type="gene ID" value="TraesLAC2D03G01040240"/>
</dbReference>
<dbReference type="InterPro" id="IPR025315">
    <property type="entry name" value="DUF4220"/>
</dbReference>
<feature type="transmembrane region" description="Helical" evidence="2">
    <location>
        <begin position="46"/>
        <end position="68"/>
    </location>
</feature>
<proteinExistence type="predicted"/>
<dbReference type="RefSeq" id="XP_044335415.1">
    <property type="nucleotide sequence ID" value="XM_044479480.1"/>
</dbReference>
<feature type="domain" description="DUF4220" evidence="3">
    <location>
        <begin position="49"/>
        <end position="389"/>
    </location>
</feature>
<dbReference type="GeneID" id="123055464"/>
<sequence length="708" mass="80842">MVGGPIDFWNAWAVQSLVLTSLTLQVALVLLAGIRRRGTSWRTFRFMLWLAYQLADATAIYALGHLSFDGATPREHRLVAFWAPFLLLHLGGPDNITAYSLEDNMLWLRHLLNLGLQVLGASYVLYKHYIGTQDMLLLAAILMFVVGVVKYGERTWALRCGNMDIIRGSLKKKPPPRCDLLYLEYELPQGGCKGSVDEEEFLMRHAHSLFQFCKRAIVESSEDRDKNNPEIKVLEHLTHEQLYVVMELELSLLYDILYTKAGVVHTSFGYCVCIASPAATAVALLFFQFSGKDGNSRVDVAITYILLGGALLLEIRSLLSALGSSWTLPFLCATRWNFLKHAFLCRGGWDRLRRWIVSLHRLIKVMRVSGCLRPARRWSGTVGQYNMLHLCSRPSKRNSPLPGRFAMMLGFEEWWNREHHSQTARISEYLKKELRLYILELVSKGQVSTQGIVRKKWGEYAIQTKCTNLYKKLKDNLLLLGVEFQEGIIIWHIATDLYLLDDKHTGIETMEGQAMYESVRVLSNYMMFLLVERPYMLPGLAQSRLYRRTCENLVKIWGQEGQTHQAPSWGDMFRLRDGPNSRSSLQRRKKLADMVQDKKPKPGPETPRLSYAIVVAQELVSNDENLDGEYSSLRVLLFVWMDFLVHAANRCSRESHAKKLSSGGEFTTVLWLLIEHLHQLVEPNPPPPSAEDGDETKGTERAAVDKYL</sequence>
<accession>A0A2X0RZ86</accession>
<feature type="compositionally biased region" description="Basic and acidic residues" evidence="1">
    <location>
        <begin position="591"/>
        <end position="602"/>
    </location>
</feature>
<reference evidence="4" key="2">
    <citation type="submission" date="2018-10" db="UniProtKB">
        <authorList>
            <consortium name="EnsemblPlants"/>
        </authorList>
    </citation>
    <scope>IDENTIFICATION</scope>
</reference>
<keyword evidence="2" id="KW-0812">Transmembrane</keyword>
<feature type="transmembrane region" description="Helical" evidence="2">
    <location>
        <begin position="135"/>
        <end position="152"/>
    </location>
</feature>
<reference evidence="4" key="1">
    <citation type="submission" date="2018-08" db="EMBL/GenBank/DDBJ databases">
        <authorList>
            <person name="Rossello M."/>
        </authorList>
    </citation>
    <scope>NUCLEOTIDE SEQUENCE [LARGE SCALE GENOMIC DNA]</scope>
    <source>
        <strain evidence="4">cv. Chinese Spring</strain>
    </source>
</reference>
<evidence type="ECO:0000256" key="1">
    <source>
        <dbReference type="SAM" id="MobiDB-lite"/>
    </source>
</evidence>
<dbReference type="Proteomes" id="UP000019116">
    <property type="component" value="Chromosome 2D"/>
</dbReference>
<organism evidence="4">
    <name type="scientific">Triticum aestivum</name>
    <name type="common">Wheat</name>
    <dbReference type="NCBI Taxonomy" id="4565"/>
    <lineage>
        <taxon>Eukaryota</taxon>
        <taxon>Viridiplantae</taxon>
        <taxon>Streptophyta</taxon>
        <taxon>Embryophyta</taxon>
        <taxon>Tracheophyta</taxon>
        <taxon>Spermatophyta</taxon>
        <taxon>Magnoliopsida</taxon>
        <taxon>Liliopsida</taxon>
        <taxon>Poales</taxon>
        <taxon>Poaceae</taxon>
        <taxon>BOP clade</taxon>
        <taxon>Pooideae</taxon>
        <taxon>Triticodae</taxon>
        <taxon>Triticeae</taxon>
        <taxon>Triticinae</taxon>
        <taxon>Triticum</taxon>
    </lineage>
</organism>
<dbReference type="OrthoDB" id="593012at2759"/>
<dbReference type="Gramene" id="TraesARI2D03G01103970.2">
    <property type="protein sequence ID" value="TraesARI2D03G01103970.2.CDS1"/>
    <property type="gene ID" value="TraesARI2D03G01103970"/>
</dbReference>
<feature type="region of interest" description="Disordered" evidence="1">
    <location>
        <begin position="579"/>
        <end position="606"/>
    </location>
</feature>
<dbReference type="Gramene" id="TraesCS2D03G0044000.1">
    <property type="protein sequence ID" value="TraesCS2D03G0044000.1.CDS1"/>
    <property type="gene ID" value="TraesCS2D03G0044000"/>
</dbReference>
<dbReference type="Gramene" id="TraesARI2D03G01103970.1">
    <property type="protein sequence ID" value="TraesARI2D03G01103970.1.CDS1"/>
    <property type="gene ID" value="TraesARI2D03G01103970"/>
</dbReference>
<dbReference type="Pfam" id="PF13968">
    <property type="entry name" value="DUF4220"/>
    <property type="match status" value="1"/>
</dbReference>
<dbReference type="InterPro" id="IPR007658">
    <property type="entry name" value="DUF594"/>
</dbReference>
<dbReference type="Gramene" id="TraesSYM2D03G01102680.2">
    <property type="protein sequence ID" value="TraesSYM2D03G01102680.2.CDS1"/>
    <property type="gene ID" value="TraesSYM2D03G01102680"/>
</dbReference>
<dbReference type="Gramene" id="TraesSYM2D03G01102680.1">
    <property type="protein sequence ID" value="TraesSYM2D03G01102680.1.CDS1"/>
    <property type="gene ID" value="TraesSYM2D03G01102680"/>
</dbReference>
<name>A0A2X0RZ86_WHEAT</name>
<evidence type="ECO:0000256" key="2">
    <source>
        <dbReference type="SAM" id="Phobius"/>
    </source>
</evidence>
<keyword evidence="5" id="KW-1185">Reference proteome</keyword>
<dbReference type="Gramene" id="TraesLDM2D03G01088560.1">
    <property type="protein sequence ID" value="TraesLDM2D03G01088560.1.CDS1"/>
    <property type="gene ID" value="TraesLDM2D03G01088560"/>
</dbReference>
<dbReference type="AlphaFoldDB" id="A0A2X0RZ86"/>
<dbReference type="Gramene" id="TraesSTA2D03G01076700.2">
    <property type="protein sequence ID" value="TraesSTA2D03G01076700.2.CDS1"/>
    <property type="gene ID" value="TraesSTA2D03G01076700"/>
</dbReference>
<dbReference type="Gramene" id="TraesCS2D02G022200.1">
    <property type="protein sequence ID" value="TraesCS2D02G022200.1.cds1"/>
    <property type="gene ID" value="TraesCS2D02G022200"/>
</dbReference>
<feature type="compositionally biased region" description="Basic and acidic residues" evidence="1">
    <location>
        <begin position="695"/>
        <end position="708"/>
    </location>
</feature>
<dbReference type="Pfam" id="PF04578">
    <property type="entry name" value="DUF594"/>
    <property type="match status" value="1"/>
</dbReference>
<dbReference type="Gramene" id="TraesWEE_scaffold_012793_01G000300.1">
    <property type="protein sequence ID" value="TraesWEE_scaffold_012793_01G000300.1"/>
    <property type="gene ID" value="TraesWEE_scaffold_012793_01G000300"/>
</dbReference>
<evidence type="ECO:0000313" key="4">
    <source>
        <dbReference type="EnsemblPlants" id="TraesCS2D02G022200.1.cds1"/>
    </source>
</evidence>
<protein>
    <recommendedName>
        <fullName evidence="3">DUF4220 domain-containing protein</fullName>
    </recommendedName>
</protein>
<dbReference type="Gramene" id="TraesMAC2D03G01087030.1">
    <property type="protein sequence ID" value="TraesMAC2D03G01087030.1.CDS1"/>
    <property type="gene ID" value="TraesMAC2D03G01087030"/>
</dbReference>
<dbReference type="Gramene" id="TraesNOR2D03G01103720.1">
    <property type="protein sequence ID" value="TraesNOR2D03G01103720.1.CDS1"/>
    <property type="gene ID" value="TraesNOR2D03G01103720"/>
</dbReference>
<dbReference type="PANTHER" id="PTHR31325">
    <property type="entry name" value="OS01G0798800 PROTEIN-RELATED"/>
    <property type="match status" value="1"/>
</dbReference>
<feature type="region of interest" description="Disordered" evidence="1">
    <location>
        <begin position="681"/>
        <end position="708"/>
    </location>
</feature>
<dbReference type="Gramene" id="TraesCLE_scaffold_017331_01G000200.1">
    <property type="protein sequence ID" value="TraesCLE_scaffold_017331_01G000200.1"/>
    <property type="gene ID" value="TraesCLE_scaffold_017331_01G000200"/>
</dbReference>
<dbReference type="Gramene" id="TraesROB_scaffold_065059_01G000200.1">
    <property type="protein sequence ID" value="TraesROB_scaffold_065059_01G000200.1"/>
    <property type="gene ID" value="TraesROB_scaffold_065059_01G000200"/>
</dbReference>
<dbReference type="Gramene" id="TraesJAG2D03G01091810.1">
    <property type="protein sequence ID" value="TraesJAG2D03G01091810.1.CDS1"/>
    <property type="gene ID" value="TraesJAG2D03G01091810"/>
</dbReference>
<feature type="transmembrane region" description="Helical" evidence="2">
    <location>
        <begin position="268"/>
        <end position="289"/>
    </location>
</feature>
<dbReference type="Gramene" id="TraesCAD_scaffold_053440_01G000300.1">
    <property type="protein sequence ID" value="TraesCAD_scaffold_053440_01G000300.1"/>
    <property type="gene ID" value="TraesCAD_scaffold_053440_01G000300"/>
</dbReference>
<gene>
    <name evidence="4" type="primary">LOC123055464</name>
</gene>